<accession>A0ABT2S940</accession>
<gene>
    <name evidence="3" type="ORF">OCV65_12725</name>
</gene>
<keyword evidence="1" id="KW-0808">Transferase</keyword>
<keyword evidence="4" id="KW-1185">Reference proteome</keyword>
<dbReference type="RefSeq" id="WP_118383512.1">
    <property type="nucleotide sequence ID" value="NZ_JAOQJV010000026.1"/>
</dbReference>
<dbReference type="CDD" id="cd05566">
    <property type="entry name" value="PTS_IIB_galactitol"/>
    <property type="match status" value="1"/>
</dbReference>
<evidence type="ECO:0000313" key="3">
    <source>
        <dbReference type="EMBL" id="MCU6701086.1"/>
    </source>
</evidence>
<keyword evidence="3" id="KW-0813">Transport</keyword>
<feature type="domain" description="Phosphotransferase system EIIB component type 2/3" evidence="2">
    <location>
        <begin position="3"/>
        <end position="59"/>
    </location>
</feature>
<evidence type="ECO:0000313" key="4">
    <source>
        <dbReference type="Proteomes" id="UP001207605"/>
    </source>
</evidence>
<dbReference type="Gene3D" id="3.40.50.2300">
    <property type="match status" value="1"/>
</dbReference>
<evidence type="ECO:0000259" key="2">
    <source>
        <dbReference type="Pfam" id="PF02302"/>
    </source>
</evidence>
<dbReference type="Pfam" id="PF02302">
    <property type="entry name" value="PTS_IIB"/>
    <property type="match status" value="1"/>
</dbReference>
<dbReference type="InterPro" id="IPR003501">
    <property type="entry name" value="PTS_EIIB_2/3"/>
</dbReference>
<dbReference type="InterPro" id="IPR036095">
    <property type="entry name" value="PTS_EIIB-like_sf"/>
</dbReference>
<sequence>MKRILLVCGSGICTSTAVNQKVTKALEERGLKGQFQITQGKASEVAEKSKQYDLVISTTVLGGECHCPLIIGTPFLLGRGTEPIVDQIVEVLQK</sequence>
<organism evidence="3 4">
    <name type="scientific">Dorea ammoniilytica</name>
    <dbReference type="NCBI Taxonomy" id="2981788"/>
    <lineage>
        <taxon>Bacteria</taxon>
        <taxon>Bacillati</taxon>
        <taxon>Bacillota</taxon>
        <taxon>Clostridia</taxon>
        <taxon>Lachnospirales</taxon>
        <taxon>Lachnospiraceae</taxon>
        <taxon>Dorea</taxon>
    </lineage>
</organism>
<evidence type="ECO:0000256" key="1">
    <source>
        <dbReference type="ARBA" id="ARBA00022679"/>
    </source>
</evidence>
<reference evidence="3 4" key="1">
    <citation type="journal article" date="2021" name="ISME Commun">
        <title>Automated analysis of genomic sequences facilitates high-throughput and comprehensive description of bacteria.</title>
        <authorList>
            <person name="Hitch T.C.A."/>
        </authorList>
    </citation>
    <scope>NUCLEOTIDE SEQUENCE [LARGE SCALE GENOMIC DNA]</scope>
    <source>
        <strain evidence="3 4">Sanger_02</strain>
    </source>
</reference>
<dbReference type="SUPFAM" id="SSF52794">
    <property type="entry name" value="PTS system IIB component-like"/>
    <property type="match status" value="1"/>
</dbReference>
<keyword evidence="3" id="KW-0762">Sugar transport</keyword>
<proteinExistence type="predicted"/>
<dbReference type="EMBL" id="JAOQJV010000026">
    <property type="protein sequence ID" value="MCU6701086.1"/>
    <property type="molecule type" value="Genomic_DNA"/>
</dbReference>
<protein>
    <submittedName>
        <fullName evidence="3">PTS sugar transporter subunit IIB</fullName>
    </submittedName>
</protein>
<comment type="caution">
    <text evidence="3">The sequence shown here is derived from an EMBL/GenBank/DDBJ whole genome shotgun (WGS) entry which is preliminary data.</text>
</comment>
<name>A0ABT2S940_9FIRM</name>
<dbReference type="Proteomes" id="UP001207605">
    <property type="component" value="Unassembled WGS sequence"/>
</dbReference>